<proteinExistence type="predicted"/>
<gene>
    <name evidence="1" type="ORF">UFOPK2602_01332</name>
    <name evidence="2" type="ORF">UFOPK2806_01478</name>
    <name evidence="3" type="ORF">UFOPK3417_01130</name>
    <name evidence="4" type="ORF">UFOPK4306_00839</name>
</gene>
<evidence type="ECO:0000313" key="3">
    <source>
        <dbReference type="EMBL" id="CAB4878273.1"/>
    </source>
</evidence>
<dbReference type="AlphaFoldDB" id="A0A6J6UF16"/>
<dbReference type="EMBL" id="CAFBQP010000025">
    <property type="protein sequence ID" value="CAB5059086.1"/>
    <property type="molecule type" value="Genomic_DNA"/>
</dbReference>
<evidence type="ECO:0000313" key="2">
    <source>
        <dbReference type="EMBL" id="CAB4758380.1"/>
    </source>
</evidence>
<dbReference type="EMBL" id="CAEZXX010000088">
    <property type="protein sequence ID" value="CAB4714041.1"/>
    <property type="molecule type" value="Genomic_DNA"/>
</dbReference>
<name>A0A6J6UF16_9ZZZZ</name>
<protein>
    <submittedName>
        <fullName evidence="2">Unannotated protein</fullName>
    </submittedName>
</protein>
<sequence length="237" mass="26218">MILPEKREPVAVYQRADDGSLIEVFDVVGGDHSDLVGAIAEMHSAAFPEHPFVGPMIRERAASAIDAAAGVRPHQWLVQVDGATAGFVLFDSNVARKVALSHYVYLRVESGVLTVDRRRLLGWLYRRIIEQLSRDCGGLPVLGLVGEAPGYRVPIFRWIGLKDFGIEFYEPVVGPQWQGPGSELRPLHLLWLPPDGIDPTLIEERARQAGSAAFLLDHYRFDLSEPWVARAVGSTSE</sequence>
<evidence type="ECO:0000313" key="1">
    <source>
        <dbReference type="EMBL" id="CAB4714041.1"/>
    </source>
</evidence>
<dbReference type="EMBL" id="CAFBLR010000105">
    <property type="protein sequence ID" value="CAB4878273.1"/>
    <property type="molecule type" value="Genomic_DNA"/>
</dbReference>
<accession>A0A6J6UF16</accession>
<organism evidence="2">
    <name type="scientific">freshwater metagenome</name>
    <dbReference type="NCBI Taxonomy" id="449393"/>
    <lineage>
        <taxon>unclassified sequences</taxon>
        <taxon>metagenomes</taxon>
        <taxon>ecological metagenomes</taxon>
    </lineage>
</organism>
<reference evidence="2" key="1">
    <citation type="submission" date="2020-05" db="EMBL/GenBank/DDBJ databases">
        <authorList>
            <person name="Chiriac C."/>
            <person name="Salcher M."/>
            <person name="Ghai R."/>
            <person name="Kavagutti S V."/>
        </authorList>
    </citation>
    <scope>NUCLEOTIDE SEQUENCE</scope>
</reference>
<evidence type="ECO:0000313" key="4">
    <source>
        <dbReference type="EMBL" id="CAB5059086.1"/>
    </source>
</evidence>
<dbReference type="EMBL" id="CAEZYY010000019">
    <property type="protein sequence ID" value="CAB4758380.1"/>
    <property type="molecule type" value="Genomic_DNA"/>
</dbReference>